<dbReference type="PANTHER" id="PTHR23502:SF160">
    <property type="entry name" value="MAJOR FACILITATOR SUPERFAMILY (MFS) PROFILE DOMAIN-CONTAINING PROTEIN-RELATED"/>
    <property type="match status" value="1"/>
</dbReference>
<accession>A0ABR2VD20</accession>
<keyword evidence="7" id="KW-1185">Reference proteome</keyword>
<organism evidence="6 7">
    <name type="scientific">Seiridium unicorne</name>
    <dbReference type="NCBI Taxonomy" id="138068"/>
    <lineage>
        <taxon>Eukaryota</taxon>
        <taxon>Fungi</taxon>
        <taxon>Dikarya</taxon>
        <taxon>Ascomycota</taxon>
        <taxon>Pezizomycotina</taxon>
        <taxon>Sordariomycetes</taxon>
        <taxon>Xylariomycetidae</taxon>
        <taxon>Amphisphaeriales</taxon>
        <taxon>Sporocadaceae</taxon>
        <taxon>Seiridium</taxon>
    </lineage>
</organism>
<feature type="transmembrane region" description="Helical" evidence="5">
    <location>
        <begin position="457"/>
        <end position="479"/>
    </location>
</feature>
<feature type="transmembrane region" description="Helical" evidence="5">
    <location>
        <begin position="120"/>
        <end position="138"/>
    </location>
</feature>
<feature type="transmembrane region" description="Helical" evidence="5">
    <location>
        <begin position="144"/>
        <end position="167"/>
    </location>
</feature>
<keyword evidence="3 5" id="KW-1133">Transmembrane helix</keyword>
<feature type="transmembrane region" description="Helical" evidence="5">
    <location>
        <begin position="49"/>
        <end position="68"/>
    </location>
</feature>
<feature type="transmembrane region" description="Helical" evidence="5">
    <location>
        <begin position="491"/>
        <end position="509"/>
    </location>
</feature>
<feature type="transmembrane region" description="Helical" evidence="5">
    <location>
        <begin position="350"/>
        <end position="371"/>
    </location>
</feature>
<keyword evidence="2 5" id="KW-0812">Transmembrane</keyword>
<evidence type="ECO:0000313" key="6">
    <source>
        <dbReference type="EMBL" id="KAK9424726.1"/>
    </source>
</evidence>
<dbReference type="Proteomes" id="UP001408356">
    <property type="component" value="Unassembled WGS sequence"/>
</dbReference>
<feature type="transmembrane region" description="Helical" evidence="5">
    <location>
        <begin position="313"/>
        <end position="338"/>
    </location>
</feature>
<evidence type="ECO:0000256" key="2">
    <source>
        <dbReference type="ARBA" id="ARBA00022692"/>
    </source>
</evidence>
<gene>
    <name evidence="6" type="ORF">SUNI508_13509</name>
</gene>
<dbReference type="Gene3D" id="1.20.1250.20">
    <property type="entry name" value="MFS general substrate transporter like domains"/>
    <property type="match status" value="1"/>
</dbReference>
<feature type="transmembrane region" description="Helical" evidence="5">
    <location>
        <begin position="179"/>
        <end position="200"/>
    </location>
</feature>
<reference evidence="6 7" key="1">
    <citation type="journal article" date="2024" name="J. Plant Pathol.">
        <title>Sequence and assembly of the genome of Seiridium unicorne, isolate CBS 538.82, causal agent of cypress canker disease.</title>
        <authorList>
            <person name="Scali E."/>
            <person name="Rocca G.D."/>
            <person name="Danti R."/>
            <person name="Garbelotto M."/>
            <person name="Barberini S."/>
            <person name="Baroncelli R."/>
            <person name="Emiliani G."/>
        </authorList>
    </citation>
    <scope>NUCLEOTIDE SEQUENCE [LARGE SCALE GENOMIC DNA]</scope>
    <source>
        <strain evidence="6 7">BM-138-508</strain>
    </source>
</reference>
<keyword evidence="4 5" id="KW-0472">Membrane</keyword>
<sequence>MGRSHGSKYNSMDFSGTVLLIASDGRKLLLPIPSKSPHDPLGWSTGKRVLAFISLIEFYIVAQVLVLAPEFLLQSFESDPTLTDREPFSLATTMTVPTLTLGIGGFIWLPLSLVLGRKPVLVFCNVLLALGTAWAAAAPNFYHLLAAICTQGLAAGSVFSLMISIIIDMTFIQERPQAIAMFWGIGGGVSTAISSMVPLLSRGDDRSWSRFYWAWSIACVISVVTTLIFVAETFYVRPPVAYDGRVLVQNGHEKVNIYEDWEQVPGGKILPGLSQRPDKQRSCHFFAGSRLGSWKDMAACYPQTMLCLCNPRIFWVMLLNAANFAGMMSIGTTFPILLRSPPYNFQSQTIALVNLAAAVGSFVAWPAAGALVQSISHRLTRRNQGIRHAEYYLPAFILPVVASAASCILYGITAENKLHWILVYVSYFLNSFAYSASGVANTLWVTEALPRWAAPGLIVVGGVSYIISVSMSFSIQPWLDSQGFTMMNIEIAIGILLIGIIGVPVAFWGKGVRQHMNGRWRAFEAGALRPQ</sequence>
<comment type="caution">
    <text evidence="6">The sequence shown here is derived from an EMBL/GenBank/DDBJ whole genome shotgun (WGS) entry which is preliminary data.</text>
</comment>
<evidence type="ECO:0000256" key="1">
    <source>
        <dbReference type="ARBA" id="ARBA00004141"/>
    </source>
</evidence>
<protein>
    <submittedName>
        <fullName evidence="6">Major facilitator superfamily transporter</fullName>
    </submittedName>
</protein>
<evidence type="ECO:0000256" key="4">
    <source>
        <dbReference type="ARBA" id="ARBA00023136"/>
    </source>
</evidence>
<proteinExistence type="predicted"/>
<feature type="transmembrane region" description="Helical" evidence="5">
    <location>
        <begin position="88"/>
        <end position="108"/>
    </location>
</feature>
<evidence type="ECO:0000256" key="3">
    <source>
        <dbReference type="ARBA" id="ARBA00022989"/>
    </source>
</evidence>
<comment type="subcellular location">
    <subcellularLocation>
        <location evidence="1">Membrane</location>
        <topology evidence="1">Multi-pass membrane protein</topology>
    </subcellularLocation>
</comment>
<feature type="transmembrane region" description="Helical" evidence="5">
    <location>
        <begin position="418"/>
        <end position="445"/>
    </location>
</feature>
<evidence type="ECO:0000313" key="7">
    <source>
        <dbReference type="Proteomes" id="UP001408356"/>
    </source>
</evidence>
<name>A0ABR2VD20_9PEZI</name>
<dbReference type="SUPFAM" id="SSF103473">
    <property type="entry name" value="MFS general substrate transporter"/>
    <property type="match status" value="1"/>
</dbReference>
<dbReference type="PANTHER" id="PTHR23502">
    <property type="entry name" value="MAJOR FACILITATOR SUPERFAMILY"/>
    <property type="match status" value="1"/>
</dbReference>
<dbReference type="InterPro" id="IPR011701">
    <property type="entry name" value="MFS"/>
</dbReference>
<feature type="transmembrane region" description="Helical" evidence="5">
    <location>
        <begin position="212"/>
        <end position="235"/>
    </location>
</feature>
<dbReference type="EMBL" id="JARVKF010000033">
    <property type="protein sequence ID" value="KAK9424726.1"/>
    <property type="molecule type" value="Genomic_DNA"/>
</dbReference>
<evidence type="ECO:0000256" key="5">
    <source>
        <dbReference type="SAM" id="Phobius"/>
    </source>
</evidence>
<dbReference type="Pfam" id="PF07690">
    <property type="entry name" value="MFS_1"/>
    <property type="match status" value="1"/>
</dbReference>
<feature type="transmembrane region" description="Helical" evidence="5">
    <location>
        <begin position="391"/>
        <end position="412"/>
    </location>
</feature>
<dbReference type="InterPro" id="IPR036259">
    <property type="entry name" value="MFS_trans_sf"/>
</dbReference>